<evidence type="ECO:0000313" key="5">
    <source>
        <dbReference type="Proteomes" id="UP000663845"/>
    </source>
</evidence>
<dbReference type="Pfam" id="PF13499">
    <property type="entry name" value="EF-hand_7"/>
    <property type="match status" value="1"/>
</dbReference>
<dbReference type="InterPro" id="IPR011992">
    <property type="entry name" value="EF-hand-dom_pair"/>
</dbReference>
<accession>A0A813PGD1</accession>
<protein>
    <recommendedName>
        <fullName evidence="3">EF-hand domain-containing protein</fullName>
    </recommendedName>
</protein>
<dbReference type="Gene3D" id="1.10.238.10">
    <property type="entry name" value="EF-hand"/>
    <property type="match status" value="2"/>
</dbReference>
<feature type="domain" description="EF-hand" evidence="3">
    <location>
        <begin position="84"/>
        <end position="116"/>
    </location>
</feature>
<evidence type="ECO:0000259" key="3">
    <source>
        <dbReference type="PROSITE" id="PS50222"/>
    </source>
</evidence>
<evidence type="ECO:0000256" key="2">
    <source>
        <dbReference type="ARBA" id="ARBA00022837"/>
    </source>
</evidence>
<dbReference type="InterPro" id="IPR002048">
    <property type="entry name" value="EF_hand_dom"/>
</dbReference>
<dbReference type="AlphaFoldDB" id="A0A813PGD1"/>
<dbReference type="InterPro" id="IPR050145">
    <property type="entry name" value="Centrin_CML-like"/>
</dbReference>
<proteinExistence type="predicted"/>
<dbReference type="PROSITE" id="PS50222">
    <property type="entry name" value="EF_HAND_2"/>
    <property type="match status" value="3"/>
</dbReference>
<sequence>MTFRRILKDFSSKVTILRLFNTFDNGDGKLSLAEIQTAINEHYPHIIKHKNAIKRAFKNADKSGDGSIEFNEFSTLIRWLNRYDELKKLFQQIDVNDDHQISINEFIKGHELLNLNTQLLQLKFNSIDRNHSGYIIFDEVKYFHYYI</sequence>
<gene>
    <name evidence="4" type="ORF">JYZ213_LOCUS2650</name>
</gene>
<dbReference type="CDD" id="cd00051">
    <property type="entry name" value="EFh"/>
    <property type="match status" value="2"/>
</dbReference>
<evidence type="ECO:0000313" key="4">
    <source>
        <dbReference type="EMBL" id="CAF0753751.1"/>
    </source>
</evidence>
<dbReference type="SMART" id="SM00054">
    <property type="entry name" value="EFh"/>
    <property type="match status" value="4"/>
</dbReference>
<dbReference type="EMBL" id="CAJNOG010000013">
    <property type="protein sequence ID" value="CAF0753751.1"/>
    <property type="molecule type" value="Genomic_DNA"/>
</dbReference>
<keyword evidence="1" id="KW-0677">Repeat</keyword>
<name>A0A813PGD1_9BILA</name>
<feature type="domain" description="EF-hand" evidence="3">
    <location>
        <begin position="48"/>
        <end position="83"/>
    </location>
</feature>
<dbReference type="SUPFAM" id="SSF47473">
    <property type="entry name" value="EF-hand"/>
    <property type="match status" value="1"/>
</dbReference>
<reference evidence="4" key="1">
    <citation type="submission" date="2021-02" db="EMBL/GenBank/DDBJ databases">
        <authorList>
            <person name="Nowell W R."/>
        </authorList>
    </citation>
    <scope>NUCLEOTIDE SEQUENCE</scope>
</reference>
<evidence type="ECO:0000256" key="1">
    <source>
        <dbReference type="ARBA" id="ARBA00022737"/>
    </source>
</evidence>
<dbReference type="GO" id="GO:0005509">
    <property type="term" value="F:calcium ion binding"/>
    <property type="evidence" value="ECO:0007669"/>
    <property type="project" value="InterPro"/>
</dbReference>
<keyword evidence="2" id="KW-0106">Calcium</keyword>
<organism evidence="4 5">
    <name type="scientific">Adineta steineri</name>
    <dbReference type="NCBI Taxonomy" id="433720"/>
    <lineage>
        <taxon>Eukaryota</taxon>
        <taxon>Metazoa</taxon>
        <taxon>Spiralia</taxon>
        <taxon>Gnathifera</taxon>
        <taxon>Rotifera</taxon>
        <taxon>Eurotatoria</taxon>
        <taxon>Bdelloidea</taxon>
        <taxon>Adinetida</taxon>
        <taxon>Adinetidae</taxon>
        <taxon>Adineta</taxon>
    </lineage>
</organism>
<comment type="caution">
    <text evidence="4">The sequence shown here is derived from an EMBL/GenBank/DDBJ whole genome shotgun (WGS) entry which is preliminary data.</text>
</comment>
<feature type="domain" description="EF-hand" evidence="3">
    <location>
        <begin position="124"/>
        <end position="147"/>
    </location>
</feature>
<dbReference type="InterPro" id="IPR018247">
    <property type="entry name" value="EF_Hand_1_Ca_BS"/>
</dbReference>
<dbReference type="Proteomes" id="UP000663845">
    <property type="component" value="Unassembled WGS sequence"/>
</dbReference>
<dbReference type="PROSITE" id="PS00018">
    <property type="entry name" value="EF_HAND_1"/>
    <property type="match status" value="2"/>
</dbReference>
<dbReference type="PANTHER" id="PTHR23050">
    <property type="entry name" value="CALCIUM BINDING PROTEIN"/>
    <property type="match status" value="1"/>
</dbReference>